<dbReference type="AlphaFoldDB" id="A0A507C7G8"/>
<dbReference type="SUPFAM" id="SSF52833">
    <property type="entry name" value="Thioredoxin-like"/>
    <property type="match status" value="1"/>
</dbReference>
<accession>A0A507C7G8</accession>
<keyword evidence="1" id="KW-1015">Disulfide bond</keyword>
<feature type="region of interest" description="Disordered" evidence="2">
    <location>
        <begin position="105"/>
        <end position="145"/>
    </location>
</feature>
<dbReference type="PANTHER" id="PTHR46115">
    <property type="entry name" value="THIOREDOXIN-LIKE PROTEIN 1"/>
    <property type="match status" value="1"/>
</dbReference>
<feature type="compositionally biased region" description="Low complexity" evidence="2">
    <location>
        <begin position="114"/>
        <end position="131"/>
    </location>
</feature>
<protein>
    <recommendedName>
        <fullName evidence="7">Thioredoxin domain-containing protein</fullName>
    </recommendedName>
</protein>
<comment type="caution">
    <text evidence="5">The sequence shown here is derived from an EMBL/GenBank/DDBJ whole genome shotgun (WGS) entry which is preliminary data.</text>
</comment>
<dbReference type="OrthoDB" id="10263751at2759"/>
<name>A0A507C7G8_9FUNG</name>
<evidence type="ECO:0000259" key="3">
    <source>
        <dbReference type="PROSITE" id="PS50033"/>
    </source>
</evidence>
<dbReference type="SMART" id="SM00166">
    <property type="entry name" value="UBX"/>
    <property type="match status" value="1"/>
</dbReference>
<dbReference type="CDD" id="cd02947">
    <property type="entry name" value="TRX_family"/>
    <property type="match status" value="1"/>
</dbReference>
<dbReference type="Pfam" id="PF00789">
    <property type="entry name" value="UBX"/>
    <property type="match status" value="1"/>
</dbReference>
<dbReference type="Pfam" id="PF00085">
    <property type="entry name" value="Thioredoxin"/>
    <property type="match status" value="1"/>
</dbReference>
<dbReference type="Gene3D" id="3.40.30.10">
    <property type="entry name" value="Glutaredoxin"/>
    <property type="match status" value="1"/>
</dbReference>
<feature type="domain" description="Thioredoxin" evidence="4">
    <location>
        <begin position="1"/>
        <end position="102"/>
    </location>
</feature>
<sequence length="221" mass="24322">MKSVESDQEFEELLRSPTLIVDCFATWCWPCKFIAGPLHELELKFSSATFVQVDVDKLKDVAARLEITAMPTIITFKHGKEVERVVGAEISKIEAMIKKHAQESFGGSGHTLGSASTPTPTPQPQQASASSKISIPTQLGPKPQGDCDIQLRLPDGSIAKTRFSKADTMSDVYAYVTEIMGGEEFRIMTNFPKRVYGPDDLSRTLEDEKLAPRGQLFVAKA</sequence>
<evidence type="ECO:0000256" key="2">
    <source>
        <dbReference type="SAM" id="MobiDB-lite"/>
    </source>
</evidence>
<dbReference type="PROSITE" id="PS50033">
    <property type="entry name" value="UBX"/>
    <property type="match status" value="1"/>
</dbReference>
<dbReference type="GeneID" id="42004488"/>
<dbReference type="STRING" id="1806994.A0A507C7G8"/>
<proteinExistence type="predicted"/>
<dbReference type="Proteomes" id="UP000319731">
    <property type="component" value="Unassembled WGS sequence"/>
</dbReference>
<dbReference type="SUPFAM" id="SSF54236">
    <property type="entry name" value="Ubiquitin-like"/>
    <property type="match status" value="1"/>
</dbReference>
<evidence type="ECO:0008006" key="7">
    <source>
        <dbReference type="Google" id="ProtNLM"/>
    </source>
</evidence>
<evidence type="ECO:0000313" key="6">
    <source>
        <dbReference type="Proteomes" id="UP000319731"/>
    </source>
</evidence>
<dbReference type="InterPro" id="IPR036249">
    <property type="entry name" value="Thioredoxin-like_sf"/>
</dbReference>
<dbReference type="EMBL" id="QEAO01000016">
    <property type="protein sequence ID" value="TPX34014.1"/>
    <property type="molecule type" value="Genomic_DNA"/>
</dbReference>
<dbReference type="InterPro" id="IPR029071">
    <property type="entry name" value="Ubiquitin-like_domsf"/>
</dbReference>
<keyword evidence="6" id="KW-1185">Reference proteome</keyword>
<dbReference type="CDD" id="cd01767">
    <property type="entry name" value="UBX"/>
    <property type="match status" value="1"/>
</dbReference>
<reference evidence="5 6" key="1">
    <citation type="journal article" date="2019" name="Sci. Rep.">
        <title>Comparative genomics of chytrid fungi reveal insights into the obligate biotrophic and pathogenic lifestyle of Synchytrium endobioticum.</title>
        <authorList>
            <person name="van de Vossenberg B.T.L.H."/>
            <person name="Warris S."/>
            <person name="Nguyen H.D.T."/>
            <person name="van Gent-Pelzer M.P.E."/>
            <person name="Joly D.L."/>
            <person name="van de Geest H.C."/>
            <person name="Bonants P.J.M."/>
            <person name="Smith D.S."/>
            <person name="Levesque C.A."/>
            <person name="van der Lee T.A.J."/>
        </authorList>
    </citation>
    <scope>NUCLEOTIDE SEQUENCE [LARGE SCALE GENOMIC DNA]</scope>
    <source>
        <strain evidence="5 6">JEL517</strain>
    </source>
</reference>
<dbReference type="RefSeq" id="XP_031024856.1">
    <property type="nucleotide sequence ID" value="XM_031169191.1"/>
</dbReference>
<gene>
    <name evidence="5" type="ORF">SmJEL517_g03263</name>
</gene>
<evidence type="ECO:0000256" key="1">
    <source>
        <dbReference type="ARBA" id="ARBA00023157"/>
    </source>
</evidence>
<evidence type="ECO:0000313" key="5">
    <source>
        <dbReference type="EMBL" id="TPX34014.1"/>
    </source>
</evidence>
<dbReference type="InterPro" id="IPR001012">
    <property type="entry name" value="UBX_dom"/>
</dbReference>
<organism evidence="5 6">
    <name type="scientific">Synchytrium microbalum</name>
    <dbReference type="NCBI Taxonomy" id="1806994"/>
    <lineage>
        <taxon>Eukaryota</taxon>
        <taxon>Fungi</taxon>
        <taxon>Fungi incertae sedis</taxon>
        <taxon>Chytridiomycota</taxon>
        <taxon>Chytridiomycota incertae sedis</taxon>
        <taxon>Chytridiomycetes</taxon>
        <taxon>Synchytriales</taxon>
        <taxon>Synchytriaceae</taxon>
        <taxon>Synchytrium</taxon>
    </lineage>
</organism>
<evidence type="ECO:0000259" key="4">
    <source>
        <dbReference type="PROSITE" id="PS51352"/>
    </source>
</evidence>
<dbReference type="InterPro" id="IPR013766">
    <property type="entry name" value="Thioredoxin_domain"/>
</dbReference>
<feature type="domain" description="UBX" evidence="3">
    <location>
        <begin position="142"/>
        <end position="218"/>
    </location>
</feature>
<dbReference type="PROSITE" id="PS51352">
    <property type="entry name" value="THIOREDOXIN_2"/>
    <property type="match status" value="1"/>
</dbReference>
<dbReference type="Gene3D" id="3.10.20.90">
    <property type="entry name" value="Phosphatidylinositol 3-kinase Catalytic Subunit, Chain A, domain 1"/>
    <property type="match status" value="1"/>
</dbReference>